<evidence type="ECO:0008006" key="3">
    <source>
        <dbReference type="Google" id="ProtNLM"/>
    </source>
</evidence>
<gene>
    <name evidence="1" type="ORF">ACFPOG_12915</name>
</gene>
<evidence type="ECO:0000313" key="2">
    <source>
        <dbReference type="Proteomes" id="UP001596044"/>
    </source>
</evidence>
<dbReference type="EMBL" id="JBHSMJ010000017">
    <property type="protein sequence ID" value="MFC5449166.1"/>
    <property type="molecule type" value="Genomic_DNA"/>
</dbReference>
<sequence length="219" mass="25576">MALRQFFWKVSDFLKATNHSPFNIIAGRDGKLYEVRDSMLGRLVTHKSNVRELEEVQPGFAFRMPKLPGELLATTLSFFRAFCSEWEQNEVMVQLYWDKLTKQYFLECPHQVVSKARIKVQDYSEHLLHSSRYVQIMHIHSHNSMEAYFSSIDNDDEKAFMLYGVVGRLNYHQPDMLLRVGCNGEFIALPLGYIFENPILTPTSISYPKEWDDRVQITG</sequence>
<comment type="caution">
    <text evidence="1">The sequence shown here is derived from an EMBL/GenBank/DDBJ whole genome shotgun (WGS) entry which is preliminary data.</text>
</comment>
<keyword evidence="2" id="KW-1185">Reference proteome</keyword>
<organism evidence="1 2">
    <name type="scientific">Paenibacillus aestuarii</name>
    <dbReference type="NCBI Taxonomy" id="516965"/>
    <lineage>
        <taxon>Bacteria</taxon>
        <taxon>Bacillati</taxon>
        <taxon>Bacillota</taxon>
        <taxon>Bacilli</taxon>
        <taxon>Bacillales</taxon>
        <taxon>Paenibacillaceae</taxon>
        <taxon>Paenibacillus</taxon>
    </lineage>
</organism>
<dbReference type="Proteomes" id="UP001596044">
    <property type="component" value="Unassembled WGS sequence"/>
</dbReference>
<reference evidence="2" key="1">
    <citation type="journal article" date="2019" name="Int. J. Syst. Evol. Microbiol.">
        <title>The Global Catalogue of Microorganisms (GCM) 10K type strain sequencing project: providing services to taxonomists for standard genome sequencing and annotation.</title>
        <authorList>
            <consortium name="The Broad Institute Genomics Platform"/>
            <consortium name="The Broad Institute Genome Sequencing Center for Infectious Disease"/>
            <person name="Wu L."/>
            <person name="Ma J."/>
        </authorList>
    </citation>
    <scope>NUCLEOTIDE SEQUENCE [LARGE SCALE GENOMIC DNA]</scope>
    <source>
        <strain evidence="2">KACC 11904</strain>
    </source>
</reference>
<proteinExistence type="predicted"/>
<dbReference type="RefSeq" id="WP_377524855.1">
    <property type="nucleotide sequence ID" value="NZ_JBHSMJ010000017.1"/>
</dbReference>
<name>A0ABW0K846_9BACL</name>
<evidence type="ECO:0000313" key="1">
    <source>
        <dbReference type="EMBL" id="MFC5449166.1"/>
    </source>
</evidence>
<accession>A0ABW0K846</accession>
<protein>
    <recommendedName>
        <fullName evidence="3">JAB domain-containing protein</fullName>
    </recommendedName>
</protein>